<feature type="region of interest" description="Disordered" evidence="13">
    <location>
        <begin position="481"/>
        <end position="537"/>
    </location>
</feature>
<dbReference type="PANTHER" id="PTHR11070:SF2">
    <property type="entry name" value="ATP-DEPENDENT DNA HELICASE SRS2"/>
    <property type="match status" value="1"/>
</dbReference>
<dbReference type="Gene3D" id="1.10.10.160">
    <property type="match status" value="1"/>
</dbReference>
<dbReference type="Gene3D" id="3.40.50.300">
    <property type="entry name" value="P-loop containing nucleotide triphosphate hydrolases"/>
    <property type="match status" value="2"/>
</dbReference>
<evidence type="ECO:0000256" key="8">
    <source>
        <dbReference type="ARBA" id="ARBA00034617"/>
    </source>
</evidence>
<evidence type="ECO:0000313" key="17">
    <source>
        <dbReference type="Proteomes" id="UP001198163"/>
    </source>
</evidence>
<keyword evidence="4 12" id="KW-0347">Helicase</keyword>
<dbReference type="AlphaFoldDB" id="A0AAE3EI28"/>
<organism evidence="16 17">
    <name type="scientific">Teretinema zuelzerae</name>
    <dbReference type="NCBI Taxonomy" id="156"/>
    <lineage>
        <taxon>Bacteria</taxon>
        <taxon>Pseudomonadati</taxon>
        <taxon>Spirochaetota</taxon>
        <taxon>Spirochaetia</taxon>
        <taxon>Spirochaetales</taxon>
        <taxon>Treponemataceae</taxon>
        <taxon>Teretinema</taxon>
    </lineage>
</organism>
<evidence type="ECO:0000313" key="16">
    <source>
        <dbReference type="EMBL" id="MCD1653899.1"/>
    </source>
</evidence>
<evidence type="ECO:0000256" key="3">
    <source>
        <dbReference type="ARBA" id="ARBA00022801"/>
    </source>
</evidence>
<dbReference type="RefSeq" id="WP_230753487.1">
    <property type="nucleotide sequence ID" value="NZ_JAINWA010000001.1"/>
</dbReference>
<dbReference type="GO" id="GO:0005829">
    <property type="term" value="C:cytosol"/>
    <property type="evidence" value="ECO:0007669"/>
    <property type="project" value="TreeGrafter"/>
</dbReference>
<evidence type="ECO:0000256" key="6">
    <source>
        <dbReference type="ARBA" id="ARBA00023125"/>
    </source>
</evidence>
<keyword evidence="3 12" id="KW-0378">Hydrolase</keyword>
<dbReference type="GO" id="GO:0043138">
    <property type="term" value="F:3'-5' DNA helicase activity"/>
    <property type="evidence" value="ECO:0007669"/>
    <property type="project" value="UniProtKB-EC"/>
</dbReference>
<name>A0AAE3EI28_9SPIR</name>
<feature type="compositionally biased region" description="Polar residues" evidence="13">
    <location>
        <begin position="483"/>
        <end position="492"/>
    </location>
</feature>
<evidence type="ECO:0000256" key="2">
    <source>
        <dbReference type="ARBA" id="ARBA00022741"/>
    </source>
</evidence>
<evidence type="ECO:0000256" key="5">
    <source>
        <dbReference type="ARBA" id="ARBA00022840"/>
    </source>
</evidence>
<dbReference type="Pfam" id="PF00580">
    <property type="entry name" value="UvrD-helicase"/>
    <property type="match status" value="1"/>
</dbReference>
<evidence type="ECO:0000256" key="7">
    <source>
        <dbReference type="ARBA" id="ARBA00023235"/>
    </source>
</evidence>
<evidence type="ECO:0000256" key="12">
    <source>
        <dbReference type="PROSITE-ProRule" id="PRU00560"/>
    </source>
</evidence>
<dbReference type="CDD" id="cd17932">
    <property type="entry name" value="DEXQc_UvrD"/>
    <property type="match status" value="1"/>
</dbReference>
<keyword evidence="17" id="KW-1185">Reference proteome</keyword>
<dbReference type="GO" id="GO:0016787">
    <property type="term" value="F:hydrolase activity"/>
    <property type="evidence" value="ECO:0007669"/>
    <property type="project" value="UniProtKB-UniRule"/>
</dbReference>
<dbReference type="InterPro" id="IPR014016">
    <property type="entry name" value="UvrD-like_ATP-bd"/>
</dbReference>
<feature type="domain" description="UvrD-like helicase ATP-binding" evidence="14">
    <location>
        <begin position="8"/>
        <end position="281"/>
    </location>
</feature>
<dbReference type="EMBL" id="JAINWA010000001">
    <property type="protein sequence ID" value="MCD1653899.1"/>
    <property type="molecule type" value="Genomic_DNA"/>
</dbReference>
<dbReference type="InterPro" id="IPR000212">
    <property type="entry name" value="DNA_helicase_UvrD/REP"/>
</dbReference>
<dbReference type="InterPro" id="IPR014017">
    <property type="entry name" value="DNA_helicase_UvrD-like_C"/>
</dbReference>
<comment type="similarity">
    <text evidence="1">Belongs to the helicase family. UvrD subfamily.</text>
</comment>
<dbReference type="PROSITE" id="PS51217">
    <property type="entry name" value="UVRD_HELICASE_CTER"/>
    <property type="match status" value="1"/>
</dbReference>
<dbReference type="Proteomes" id="UP001198163">
    <property type="component" value="Unassembled WGS sequence"/>
</dbReference>
<dbReference type="Pfam" id="PF13361">
    <property type="entry name" value="UvrD_C"/>
    <property type="match status" value="1"/>
</dbReference>
<evidence type="ECO:0000256" key="11">
    <source>
        <dbReference type="ARBA" id="ARBA00048988"/>
    </source>
</evidence>
<dbReference type="GO" id="GO:0003677">
    <property type="term" value="F:DNA binding"/>
    <property type="evidence" value="ECO:0007669"/>
    <property type="project" value="UniProtKB-KW"/>
</dbReference>
<proteinExistence type="inferred from homology"/>
<evidence type="ECO:0000259" key="15">
    <source>
        <dbReference type="PROSITE" id="PS51217"/>
    </source>
</evidence>
<gene>
    <name evidence="16" type="ORF">K7J14_04190</name>
</gene>
<keyword evidence="7" id="KW-0413">Isomerase</keyword>
<accession>A0AAE3EI28</accession>
<dbReference type="Gene3D" id="3.30.160.800">
    <property type="match status" value="1"/>
</dbReference>
<dbReference type="PANTHER" id="PTHR11070">
    <property type="entry name" value="UVRD / RECB / PCRA DNA HELICASE FAMILY MEMBER"/>
    <property type="match status" value="1"/>
</dbReference>
<feature type="compositionally biased region" description="Polar residues" evidence="13">
    <location>
        <begin position="720"/>
        <end position="734"/>
    </location>
</feature>
<evidence type="ECO:0000256" key="13">
    <source>
        <dbReference type="SAM" id="MobiDB-lite"/>
    </source>
</evidence>
<dbReference type="PROSITE" id="PS51198">
    <property type="entry name" value="UVRD_HELICASE_ATP_BIND"/>
    <property type="match status" value="1"/>
</dbReference>
<keyword evidence="6" id="KW-0238">DNA-binding</keyword>
<evidence type="ECO:0000259" key="14">
    <source>
        <dbReference type="PROSITE" id="PS51198"/>
    </source>
</evidence>
<evidence type="ECO:0000256" key="4">
    <source>
        <dbReference type="ARBA" id="ARBA00022806"/>
    </source>
</evidence>
<evidence type="ECO:0000256" key="1">
    <source>
        <dbReference type="ARBA" id="ARBA00009922"/>
    </source>
</evidence>
<evidence type="ECO:0000256" key="10">
    <source>
        <dbReference type="ARBA" id="ARBA00034923"/>
    </source>
</evidence>
<reference evidence="16" key="1">
    <citation type="submission" date="2021-08" db="EMBL/GenBank/DDBJ databases">
        <title>Comparative analyses of Brucepasteria parasyntrophica and Teretinema zuelzerae.</title>
        <authorList>
            <person name="Song Y."/>
            <person name="Brune A."/>
        </authorList>
    </citation>
    <scope>NUCLEOTIDE SEQUENCE</scope>
    <source>
        <strain evidence="16">DSM 1903</strain>
    </source>
</reference>
<dbReference type="GO" id="GO:0005524">
    <property type="term" value="F:ATP binding"/>
    <property type="evidence" value="ECO:0007669"/>
    <property type="project" value="UniProtKB-UniRule"/>
</dbReference>
<dbReference type="GO" id="GO:0033202">
    <property type="term" value="C:DNA helicase complex"/>
    <property type="evidence" value="ECO:0007669"/>
    <property type="project" value="TreeGrafter"/>
</dbReference>
<feature type="domain" description="UvrD-like helicase C-terminal" evidence="15">
    <location>
        <begin position="282"/>
        <end position="627"/>
    </location>
</feature>
<dbReference type="InterPro" id="IPR027417">
    <property type="entry name" value="P-loop_NTPase"/>
</dbReference>
<evidence type="ECO:0000256" key="9">
    <source>
        <dbReference type="ARBA" id="ARBA00034808"/>
    </source>
</evidence>
<sequence length="824" mass="90958">MNTDSWLRILNPEQKAAVVHEGSPLLILAGAGSGKTRVITTKIAWLISERGMDPASILAVTFTNKAAREMAERAARMESRAEHSVLRTFHSFGAWLLRRNAALAGLESTFTIYDDDDGVTLLSKAMPALTRQQASAAVHKIARAKDYCLGPDSSLLSLIDPDPEFAEVYRLYEKRLRDTGNVDFGDLILLPVRLLAEHPEVRDRLHSRFSVVMVDEYQDSNVAQFELLKAITGPNTYLCVVGDDDQSIYRFRGAEVKNILTFADSFPGTQVIRLERNYRSVGPILSVAGDVVSKNEGRLGKTLIAERGDGKKPVLVFIPNQDDEASFCAELIANSRKKGCPYADWAILYRTNAQSLGFETEFLHRKIPYKVVGSLKFYEREEIKDSLAFLALAANGRDEIAFRRIVNKPARGLGAVTQDKIVDEGRRIIFGGESLDGAFNFDESFDYLSASRRLLETLPKKARAGLSEFLHVIESLRDMLNAGTGQPGAQSASQSESQNGLPSSSQSGSQRASGAQELPDEPPAPGESDAGGGKKGRQAKGAVGLALFVDKMIEASGLLSYHQGQDEIAGTQRVANMQELVNAASLYPLTREGLVEFLEHIELDRSMAAEEEDSDAVTLITVHNTKGLEFRRVAVTGLESGVFPRDDKKGDDLEEERRLMYVACTRAMDELYLTSCAARRLYGRTAFMEPSPFLFEIDSDSIEVLGRLPRSYQQHLSYSAGNRKSGAADSTSVKAGSASPKSGVLNAGRPIPNPERQASSPPDPLQERWKRGRKLFHDDYGYGIITQSFYREEELLIMVQFESGGEKRFMPRFQAKSLLLVEDD</sequence>
<dbReference type="SUPFAM" id="SSF52540">
    <property type="entry name" value="P-loop containing nucleoside triphosphate hydrolases"/>
    <property type="match status" value="1"/>
</dbReference>
<comment type="catalytic activity">
    <reaction evidence="11">
        <text>ATP + H2O = ADP + phosphate + H(+)</text>
        <dbReference type="Rhea" id="RHEA:13065"/>
        <dbReference type="ChEBI" id="CHEBI:15377"/>
        <dbReference type="ChEBI" id="CHEBI:15378"/>
        <dbReference type="ChEBI" id="CHEBI:30616"/>
        <dbReference type="ChEBI" id="CHEBI:43474"/>
        <dbReference type="ChEBI" id="CHEBI:456216"/>
        <dbReference type="EC" id="5.6.2.4"/>
    </reaction>
</comment>
<comment type="catalytic activity">
    <reaction evidence="8">
        <text>Couples ATP hydrolysis with the unwinding of duplex DNA by translocating in the 3'-5' direction.</text>
        <dbReference type="EC" id="5.6.2.4"/>
    </reaction>
</comment>
<keyword evidence="2 12" id="KW-0547">Nucleotide-binding</keyword>
<dbReference type="GO" id="GO:0000725">
    <property type="term" value="P:recombinational repair"/>
    <property type="evidence" value="ECO:0007669"/>
    <property type="project" value="TreeGrafter"/>
</dbReference>
<dbReference type="EC" id="5.6.2.4" evidence="9"/>
<feature type="region of interest" description="Disordered" evidence="13">
    <location>
        <begin position="720"/>
        <end position="767"/>
    </location>
</feature>
<protein>
    <recommendedName>
        <fullName evidence="9">DNA 3'-5' helicase</fullName>
        <ecNumber evidence="9">5.6.2.4</ecNumber>
    </recommendedName>
    <alternativeName>
        <fullName evidence="10">DNA 3'-5' helicase II</fullName>
    </alternativeName>
</protein>
<feature type="compositionally biased region" description="Low complexity" evidence="13">
    <location>
        <begin position="493"/>
        <end position="516"/>
    </location>
</feature>
<feature type="binding site" evidence="12">
    <location>
        <begin position="29"/>
        <end position="36"/>
    </location>
    <ligand>
        <name>ATP</name>
        <dbReference type="ChEBI" id="CHEBI:30616"/>
    </ligand>
</feature>
<dbReference type="Gene3D" id="1.10.486.10">
    <property type="entry name" value="PCRA, domain 4"/>
    <property type="match status" value="1"/>
</dbReference>
<keyword evidence="5 12" id="KW-0067">ATP-binding</keyword>
<dbReference type="InterPro" id="IPR013986">
    <property type="entry name" value="DExx_box_DNA_helicase_dom_sf"/>
</dbReference>
<comment type="caution">
    <text evidence="16">The sequence shown here is derived from an EMBL/GenBank/DDBJ whole genome shotgun (WGS) entry which is preliminary data.</text>
</comment>